<protein>
    <submittedName>
        <fullName evidence="1">Uncharacterized protein</fullName>
    </submittedName>
</protein>
<dbReference type="RefSeq" id="YP_010672075.1">
    <property type="nucleotide sequence ID" value="NC_070974.1"/>
</dbReference>
<sequence>MGDDYYVWPDGTWCYGHDIEEYLTFMSMDFKVLKVGTLGWLIFHNNLESEGYTHV</sequence>
<reference evidence="1 2" key="1">
    <citation type="submission" date="2018-01" db="EMBL/GenBank/DDBJ databases">
        <title>Draft Genome Sequence of Salmonella Enteritidis Phage SE131.</title>
        <authorList>
            <person name="Kim Y."/>
            <person name="Han B.K."/>
            <person name="Kim H."/>
            <person name="Kim D."/>
        </authorList>
    </citation>
    <scope>NUCLEOTIDE SEQUENCE [LARGE SCALE GENOMIC DNA]</scope>
</reference>
<accession>A0A2P1CAH0</accession>
<name>A0A2P1CAH0_9CAUD</name>
<dbReference type="EMBL" id="MG873442">
    <property type="protein sequence ID" value="AVJ48226.1"/>
    <property type="molecule type" value="Genomic_DNA"/>
</dbReference>
<evidence type="ECO:0000313" key="1">
    <source>
        <dbReference type="EMBL" id="AVJ48226.1"/>
    </source>
</evidence>
<dbReference type="GeneID" id="77948345"/>
<keyword evidence="2" id="KW-1185">Reference proteome</keyword>
<proteinExistence type="predicted"/>
<evidence type="ECO:0000313" key="2">
    <source>
        <dbReference type="Proteomes" id="UP000240649"/>
    </source>
</evidence>
<organism evidence="1 2">
    <name type="scientific">Salmonella phage SE131</name>
    <dbReference type="NCBI Taxonomy" id="2081631"/>
    <lineage>
        <taxon>Viruses</taxon>
        <taxon>Duplodnaviria</taxon>
        <taxon>Heunggongvirae</taxon>
        <taxon>Uroviricota</taxon>
        <taxon>Caudoviricetes</taxon>
        <taxon>Grimontviridae</taxon>
        <taxon>Moazamivirus</taxon>
        <taxon>Moazamivirus SE131</taxon>
    </lineage>
</organism>
<dbReference type="KEGG" id="vg:77948345"/>
<dbReference type="Proteomes" id="UP000240649">
    <property type="component" value="Segment"/>
</dbReference>